<proteinExistence type="predicted"/>
<accession>A0ABD0KWM9</accession>
<evidence type="ECO:0008006" key="3">
    <source>
        <dbReference type="Google" id="ProtNLM"/>
    </source>
</evidence>
<gene>
    <name evidence="1" type="ORF">BaRGS_00017265</name>
</gene>
<keyword evidence="2" id="KW-1185">Reference proteome</keyword>
<sequence>MVQVLPVFCRLANAPTEPARQHSLGEEFVEEVKIWASLRNKIATLPSQVIIPITNIIKRKEKRNREETVKGYGGAESHFSTFPNRIRNYSGLVSSMDRPWTLVGVSGKKRETPKTHERLVTSSRHTYVYLHLEFICNDSTTASVQSCGLRTKIPSKVTIASK</sequence>
<reference evidence="1 2" key="1">
    <citation type="journal article" date="2023" name="Sci. Data">
        <title>Genome assembly of the Korean intertidal mud-creeper Batillaria attramentaria.</title>
        <authorList>
            <person name="Patra A.K."/>
            <person name="Ho P.T."/>
            <person name="Jun S."/>
            <person name="Lee S.J."/>
            <person name="Kim Y."/>
            <person name="Won Y.J."/>
        </authorList>
    </citation>
    <scope>NUCLEOTIDE SEQUENCE [LARGE SCALE GENOMIC DNA]</scope>
    <source>
        <strain evidence="1">Wonlab-2016</strain>
    </source>
</reference>
<organism evidence="1 2">
    <name type="scientific">Batillaria attramentaria</name>
    <dbReference type="NCBI Taxonomy" id="370345"/>
    <lineage>
        <taxon>Eukaryota</taxon>
        <taxon>Metazoa</taxon>
        <taxon>Spiralia</taxon>
        <taxon>Lophotrochozoa</taxon>
        <taxon>Mollusca</taxon>
        <taxon>Gastropoda</taxon>
        <taxon>Caenogastropoda</taxon>
        <taxon>Sorbeoconcha</taxon>
        <taxon>Cerithioidea</taxon>
        <taxon>Batillariidae</taxon>
        <taxon>Batillaria</taxon>
    </lineage>
</organism>
<dbReference type="EMBL" id="JACVVK020000114">
    <property type="protein sequence ID" value="KAK7491436.1"/>
    <property type="molecule type" value="Genomic_DNA"/>
</dbReference>
<name>A0ABD0KWM9_9CAEN</name>
<protein>
    <recommendedName>
        <fullName evidence="3">Ribosomal protein S10</fullName>
    </recommendedName>
</protein>
<dbReference type="AlphaFoldDB" id="A0ABD0KWM9"/>
<dbReference type="Proteomes" id="UP001519460">
    <property type="component" value="Unassembled WGS sequence"/>
</dbReference>
<evidence type="ECO:0000313" key="1">
    <source>
        <dbReference type="EMBL" id="KAK7491436.1"/>
    </source>
</evidence>
<evidence type="ECO:0000313" key="2">
    <source>
        <dbReference type="Proteomes" id="UP001519460"/>
    </source>
</evidence>
<feature type="non-terminal residue" evidence="1">
    <location>
        <position position="162"/>
    </location>
</feature>
<comment type="caution">
    <text evidence="1">The sequence shown here is derived from an EMBL/GenBank/DDBJ whole genome shotgun (WGS) entry which is preliminary data.</text>
</comment>